<dbReference type="Proteomes" id="UP000501408">
    <property type="component" value="Chromosome 1"/>
</dbReference>
<keyword evidence="4 9" id="KW-0574">Periplasm</keyword>
<dbReference type="InterPro" id="IPR029066">
    <property type="entry name" value="PLP-binding_barrel"/>
</dbReference>
<dbReference type="HAMAP" id="MF_02212">
    <property type="entry name" value="Bsr_racemase"/>
    <property type="match status" value="1"/>
</dbReference>
<evidence type="ECO:0000313" key="12">
    <source>
        <dbReference type="Proteomes" id="UP000501408"/>
    </source>
</evidence>
<dbReference type="SUPFAM" id="SSF51419">
    <property type="entry name" value="PLP-binding barrel"/>
    <property type="match status" value="1"/>
</dbReference>
<dbReference type="PANTHER" id="PTHR30511">
    <property type="entry name" value="ALANINE RACEMASE"/>
    <property type="match status" value="1"/>
</dbReference>
<comment type="catalytic activity">
    <reaction evidence="9">
        <text>L-lysine = D-lysine</text>
        <dbReference type="Rhea" id="RHEA:22864"/>
        <dbReference type="ChEBI" id="CHEBI:32551"/>
        <dbReference type="ChEBI" id="CHEBI:32557"/>
    </reaction>
</comment>
<dbReference type="InterPro" id="IPR043698">
    <property type="entry name" value="Racemase_Bsr/Lyr"/>
</dbReference>
<comment type="catalytic activity">
    <reaction evidence="9">
        <text>L-arginine = D-arginine</text>
        <dbReference type="Rhea" id="RHEA:18069"/>
        <dbReference type="ChEBI" id="CHEBI:32682"/>
        <dbReference type="ChEBI" id="CHEBI:32689"/>
    </reaction>
</comment>
<feature type="chain" id="PRO_5044946074" description="Broad specificity amino-acid racemase" evidence="9">
    <location>
        <begin position="23"/>
        <end position="412"/>
    </location>
</feature>
<accession>A0ABX6K796</accession>
<dbReference type="NCBIfam" id="NF009879">
    <property type="entry name" value="PRK13340.1-4"/>
    <property type="match status" value="1"/>
</dbReference>
<feature type="signal peptide" evidence="9">
    <location>
        <begin position="1"/>
        <end position="22"/>
    </location>
</feature>
<evidence type="ECO:0000256" key="6">
    <source>
        <dbReference type="ARBA" id="ARBA00023157"/>
    </source>
</evidence>
<keyword evidence="7 9" id="KW-0413">Isomerase</keyword>
<evidence type="ECO:0000256" key="2">
    <source>
        <dbReference type="ARBA" id="ARBA00004418"/>
    </source>
</evidence>
<evidence type="ECO:0000256" key="3">
    <source>
        <dbReference type="ARBA" id="ARBA00022729"/>
    </source>
</evidence>
<evidence type="ECO:0000259" key="10">
    <source>
        <dbReference type="SMART" id="SM01005"/>
    </source>
</evidence>
<comment type="similarity">
    <text evidence="8 9">Belongs to the alanine racemase family. Bsr subfamily.</text>
</comment>
<dbReference type="GO" id="GO:0008784">
    <property type="term" value="F:alanine racemase activity"/>
    <property type="evidence" value="ECO:0007669"/>
    <property type="project" value="UniProtKB-EC"/>
</dbReference>
<evidence type="ECO:0000313" key="11">
    <source>
        <dbReference type="EMBL" id="QIR07037.1"/>
    </source>
</evidence>
<dbReference type="Pfam" id="PF00842">
    <property type="entry name" value="Ala_racemase_C"/>
    <property type="match status" value="1"/>
</dbReference>
<dbReference type="Pfam" id="PF01168">
    <property type="entry name" value="Ala_racemase_N"/>
    <property type="match status" value="1"/>
</dbReference>
<sequence length="412" mass="44781" precursor="true">MNKKLSLVALAVAGVVAVGAPAFLDYSSSTTPTTDTSSSRYMGHGNGWLEVNTATFNDNIQRVQQQLSDGTKMCVVMKADAYGNGIAGLLPVVIANGIDCVGIASNEEARTLREGGFTGEIMRVRTATLQEMESGLALNMQELVGSAEQAEQMRELADKHDIVIPVHMAFNAGGMGRNGIEMESEYGKQLAMEIATDPRFNVVGIMTHFPNYSAKYVRSKLGQFKSNSDWLIEQANLKREDVLIHAANSFVTLNVPEGHFDMVRPGGALYGDQPTNREFPPIMSFKTKVASLHHLPAGSTVGYDSTYTVERDSILANLPVGYSDGFPRKMGNNADVLIKGHRVPVVGVSSMNTIMVDVTDIADQVTPNDEVVLFGQQGDETIGAVEYESNADVIFPEIYSWWGAVNPREYVQ</sequence>
<gene>
    <name evidence="11" type="primary">alr</name>
    <name evidence="11" type="ORF">HBA18_12065</name>
</gene>
<dbReference type="NCBIfam" id="TIGR00492">
    <property type="entry name" value="alr"/>
    <property type="match status" value="1"/>
</dbReference>
<name>A0ABX6K796_SALCS</name>
<feature type="modified residue" description="N6-(pyridoxal phosphate)lysine" evidence="9">
    <location>
        <position position="78"/>
    </location>
</feature>
<feature type="active site" description="Proton acceptor" evidence="9">
    <location>
        <position position="78"/>
    </location>
</feature>
<comment type="function">
    <text evidence="9">Amino-acid racemase able to utilize a broad range of substrates.</text>
</comment>
<comment type="subcellular location">
    <subcellularLocation>
        <location evidence="2 9">Periplasm</location>
    </subcellularLocation>
</comment>
<dbReference type="SMART" id="SM01005">
    <property type="entry name" value="Ala_racemase_C"/>
    <property type="match status" value="1"/>
</dbReference>
<feature type="binding site" evidence="9">
    <location>
        <position position="351"/>
    </location>
    <ligand>
        <name>substrate</name>
    </ligand>
</feature>
<comment type="cofactor">
    <cofactor evidence="1 9">
        <name>pyridoxal 5'-phosphate</name>
        <dbReference type="ChEBI" id="CHEBI:597326"/>
    </cofactor>
</comment>
<dbReference type="CDD" id="cd06826">
    <property type="entry name" value="PLPDE_III_AR2"/>
    <property type="match status" value="1"/>
</dbReference>
<dbReference type="SUPFAM" id="SSF50621">
    <property type="entry name" value="Alanine racemase C-terminal domain-like"/>
    <property type="match status" value="1"/>
</dbReference>
<dbReference type="Gene3D" id="3.20.20.10">
    <property type="entry name" value="Alanine racemase"/>
    <property type="match status" value="1"/>
</dbReference>
<dbReference type="InterPro" id="IPR020622">
    <property type="entry name" value="Ala_racemase_pyridoxalP-BS"/>
</dbReference>
<feature type="binding site" evidence="9">
    <location>
        <position position="177"/>
    </location>
    <ligand>
        <name>substrate</name>
    </ligand>
</feature>
<dbReference type="PROSITE" id="PS00395">
    <property type="entry name" value="ALANINE_RACEMASE"/>
    <property type="match status" value="1"/>
</dbReference>
<dbReference type="InterPro" id="IPR011079">
    <property type="entry name" value="Ala_racemase_C"/>
</dbReference>
<dbReference type="InterPro" id="IPR000821">
    <property type="entry name" value="Ala_racemase"/>
</dbReference>
<reference evidence="11 12" key="1">
    <citation type="submission" date="2020-03" db="EMBL/GenBank/DDBJ databases">
        <title>Genome mining reveals the biosynthetic pathways of PHA and ectoines of the halophilic strain Salinivibrio costicola M318 isolated from fermented shrimp paste.</title>
        <authorList>
            <person name="Doan T.V."/>
            <person name="Tran L.T."/>
            <person name="Trieu T.A."/>
            <person name="Nguyen Q.V."/>
            <person name="Quach T.N."/>
            <person name="Phi T.Q."/>
            <person name="Kumar S."/>
        </authorList>
    </citation>
    <scope>NUCLEOTIDE SEQUENCE [LARGE SCALE GENOMIC DNA]</scope>
    <source>
        <strain evidence="11 12">M318</strain>
    </source>
</reference>
<organism evidence="11 12">
    <name type="scientific">Salinivibrio costicola</name>
    <name type="common">Vibrio costicola</name>
    <dbReference type="NCBI Taxonomy" id="51367"/>
    <lineage>
        <taxon>Bacteria</taxon>
        <taxon>Pseudomonadati</taxon>
        <taxon>Pseudomonadota</taxon>
        <taxon>Gammaproteobacteria</taxon>
        <taxon>Vibrionales</taxon>
        <taxon>Vibrionaceae</taxon>
        <taxon>Salinivibrio</taxon>
    </lineage>
</organism>
<keyword evidence="12" id="KW-1185">Reference proteome</keyword>
<evidence type="ECO:0000256" key="4">
    <source>
        <dbReference type="ARBA" id="ARBA00022764"/>
    </source>
</evidence>
<dbReference type="InterPro" id="IPR001608">
    <property type="entry name" value="Ala_racemase_N"/>
</dbReference>
<feature type="disulfide bond" evidence="9">
    <location>
        <begin position="74"/>
        <end position="100"/>
    </location>
</feature>
<dbReference type="RefSeq" id="WP_167314875.1">
    <property type="nucleotide sequence ID" value="NZ_CP050266.1"/>
</dbReference>
<dbReference type="EMBL" id="CP050266">
    <property type="protein sequence ID" value="QIR07037.1"/>
    <property type="molecule type" value="Genomic_DNA"/>
</dbReference>
<protein>
    <recommendedName>
        <fullName evidence="9">Broad specificity amino-acid racemase</fullName>
        <ecNumber evidence="9">5.1.1.10</ecNumber>
    </recommendedName>
</protein>
<feature type="active site" description="Proton acceptor" evidence="9">
    <location>
        <position position="303"/>
    </location>
</feature>
<dbReference type="Gene3D" id="2.40.37.10">
    <property type="entry name" value="Lyase, Ornithine Decarboxylase, Chain A, domain 1"/>
    <property type="match status" value="1"/>
</dbReference>
<evidence type="ECO:0000256" key="8">
    <source>
        <dbReference type="ARBA" id="ARBA00023456"/>
    </source>
</evidence>
<evidence type="ECO:0000256" key="7">
    <source>
        <dbReference type="ARBA" id="ARBA00023235"/>
    </source>
</evidence>
<dbReference type="PRINTS" id="PR00992">
    <property type="entry name" value="ALARACEMASE"/>
</dbReference>
<comment type="catalytic activity">
    <reaction evidence="9">
        <text>an L-alpha-amino acid = a D-alpha-amino acid</text>
        <dbReference type="Rhea" id="RHEA:18317"/>
        <dbReference type="ChEBI" id="CHEBI:59869"/>
        <dbReference type="ChEBI" id="CHEBI:59871"/>
        <dbReference type="EC" id="5.1.1.10"/>
    </reaction>
</comment>
<dbReference type="InterPro" id="IPR009006">
    <property type="entry name" value="Ala_racemase/Decarboxylase_C"/>
</dbReference>
<keyword evidence="5 9" id="KW-0663">Pyridoxal phosphate</keyword>
<feature type="domain" description="Alanine racemase C-terminal" evidence="10">
    <location>
        <begin position="282"/>
        <end position="411"/>
    </location>
</feature>
<evidence type="ECO:0000256" key="9">
    <source>
        <dbReference type="HAMAP-Rule" id="MF_02212"/>
    </source>
</evidence>
<keyword evidence="6 9" id="KW-1015">Disulfide bond</keyword>
<dbReference type="EC" id="5.1.1.10" evidence="9"/>
<evidence type="ECO:0000256" key="5">
    <source>
        <dbReference type="ARBA" id="ARBA00022898"/>
    </source>
</evidence>
<keyword evidence="3 9" id="KW-0732">Signal</keyword>
<dbReference type="PANTHER" id="PTHR30511:SF0">
    <property type="entry name" value="ALANINE RACEMASE, CATABOLIC-RELATED"/>
    <property type="match status" value="1"/>
</dbReference>
<evidence type="ECO:0000256" key="1">
    <source>
        <dbReference type="ARBA" id="ARBA00001933"/>
    </source>
</evidence>
<proteinExistence type="inferred from homology"/>